<proteinExistence type="predicted"/>
<dbReference type="InParanoid" id="B9RPU9"/>
<protein>
    <submittedName>
        <fullName evidence="1">Uncharacterized protein</fullName>
    </submittedName>
</protein>
<evidence type="ECO:0000313" key="1">
    <source>
        <dbReference type="EMBL" id="EEF46607.1"/>
    </source>
</evidence>
<dbReference type="AlphaFoldDB" id="B9RPU9"/>
<accession>B9RPU9</accession>
<reference evidence="2" key="1">
    <citation type="journal article" date="2010" name="Nat. Biotechnol.">
        <title>Draft genome sequence of the oilseed species Ricinus communis.</title>
        <authorList>
            <person name="Chan A.P."/>
            <person name="Crabtree J."/>
            <person name="Zhao Q."/>
            <person name="Lorenzi H."/>
            <person name="Orvis J."/>
            <person name="Puiu D."/>
            <person name="Melake-Berhan A."/>
            <person name="Jones K.M."/>
            <person name="Redman J."/>
            <person name="Chen G."/>
            <person name="Cahoon E.B."/>
            <person name="Gedil M."/>
            <person name="Stanke M."/>
            <person name="Haas B.J."/>
            <person name="Wortman J.R."/>
            <person name="Fraser-Liggett C.M."/>
            <person name="Ravel J."/>
            <person name="Rabinowicz P.D."/>
        </authorList>
    </citation>
    <scope>NUCLEOTIDE SEQUENCE [LARGE SCALE GENOMIC DNA]</scope>
    <source>
        <strain evidence="2">cv. Hale</strain>
    </source>
</reference>
<evidence type="ECO:0000313" key="2">
    <source>
        <dbReference type="Proteomes" id="UP000008311"/>
    </source>
</evidence>
<dbReference type="Proteomes" id="UP000008311">
    <property type="component" value="Unassembled WGS sequence"/>
</dbReference>
<organism evidence="1 2">
    <name type="scientific">Ricinus communis</name>
    <name type="common">Castor bean</name>
    <dbReference type="NCBI Taxonomy" id="3988"/>
    <lineage>
        <taxon>Eukaryota</taxon>
        <taxon>Viridiplantae</taxon>
        <taxon>Streptophyta</taxon>
        <taxon>Embryophyta</taxon>
        <taxon>Tracheophyta</taxon>
        <taxon>Spermatophyta</taxon>
        <taxon>Magnoliopsida</taxon>
        <taxon>eudicotyledons</taxon>
        <taxon>Gunneridae</taxon>
        <taxon>Pentapetalae</taxon>
        <taxon>rosids</taxon>
        <taxon>fabids</taxon>
        <taxon>Malpighiales</taxon>
        <taxon>Euphorbiaceae</taxon>
        <taxon>Acalyphoideae</taxon>
        <taxon>Acalypheae</taxon>
        <taxon>Ricinus</taxon>
    </lineage>
</organism>
<name>B9RPU9_RICCO</name>
<dbReference type="EMBL" id="EQ973797">
    <property type="protein sequence ID" value="EEF46607.1"/>
    <property type="molecule type" value="Genomic_DNA"/>
</dbReference>
<sequence length="60" mass="6677">MAEVATRAVIAEIFAVGEKILAALAEITAQNQRIKMIGPLTAGKIARDEDHQFWEEYSLF</sequence>
<keyword evidence="2" id="KW-1185">Reference proteome</keyword>
<gene>
    <name evidence="1" type="ORF">RCOM_1541300</name>
</gene>